<evidence type="ECO:0000313" key="3">
    <source>
        <dbReference type="Proteomes" id="UP000823775"/>
    </source>
</evidence>
<sequence>MGRVNAIVLSWSMNSAANNLLSNMVYASNACGVKALVGQTKGQTVKQKRNIRKIKDKERDEKPDVVKQDKINLDGPIGEGNEYMAEVPGQLLGKPDILEETAESIDCVIHPDSEDRDESPFNWDTDTSEVHPSVEAGCSGLIGLSASQHG</sequence>
<name>A0ABS8UUS0_DATST</name>
<organism evidence="2 3">
    <name type="scientific">Datura stramonium</name>
    <name type="common">Jimsonweed</name>
    <name type="synonym">Common thornapple</name>
    <dbReference type="NCBI Taxonomy" id="4076"/>
    <lineage>
        <taxon>Eukaryota</taxon>
        <taxon>Viridiplantae</taxon>
        <taxon>Streptophyta</taxon>
        <taxon>Embryophyta</taxon>
        <taxon>Tracheophyta</taxon>
        <taxon>Spermatophyta</taxon>
        <taxon>Magnoliopsida</taxon>
        <taxon>eudicotyledons</taxon>
        <taxon>Gunneridae</taxon>
        <taxon>Pentapetalae</taxon>
        <taxon>asterids</taxon>
        <taxon>lamiids</taxon>
        <taxon>Solanales</taxon>
        <taxon>Solanaceae</taxon>
        <taxon>Solanoideae</taxon>
        <taxon>Datureae</taxon>
        <taxon>Datura</taxon>
    </lineage>
</organism>
<feature type="region of interest" description="Disordered" evidence="1">
    <location>
        <begin position="111"/>
        <end position="130"/>
    </location>
</feature>
<protein>
    <submittedName>
        <fullName evidence="2">Uncharacterized protein</fullName>
    </submittedName>
</protein>
<proteinExistence type="predicted"/>
<evidence type="ECO:0000256" key="1">
    <source>
        <dbReference type="SAM" id="MobiDB-lite"/>
    </source>
</evidence>
<gene>
    <name evidence="2" type="ORF">HAX54_021477</name>
</gene>
<accession>A0ABS8UUS0</accession>
<reference evidence="2 3" key="1">
    <citation type="journal article" date="2021" name="BMC Genomics">
        <title>Datura genome reveals duplications of psychoactive alkaloid biosynthetic genes and high mutation rate following tissue culture.</title>
        <authorList>
            <person name="Rajewski A."/>
            <person name="Carter-House D."/>
            <person name="Stajich J."/>
            <person name="Litt A."/>
        </authorList>
    </citation>
    <scope>NUCLEOTIDE SEQUENCE [LARGE SCALE GENOMIC DNA]</scope>
    <source>
        <strain evidence="2">AR-01</strain>
    </source>
</reference>
<evidence type="ECO:0000313" key="2">
    <source>
        <dbReference type="EMBL" id="MCD9637926.1"/>
    </source>
</evidence>
<dbReference type="Proteomes" id="UP000823775">
    <property type="component" value="Unassembled WGS sequence"/>
</dbReference>
<dbReference type="InterPro" id="IPR055327">
    <property type="entry name" value="TRAF1A/B"/>
</dbReference>
<dbReference type="PANTHER" id="PTHR47477:SF8">
    <property type="entry name" value="TNF RECEPTOR-ASSOCIATED FACTOR HOMOLOG 1A"/>
    <property type="match status" value="1"/>
</dbReference>
<dbReference type="PANTHER" id="PTHR47477">
    <property type="entry name" value="TNF RECEPTOR-ASSOCIATED FACTOR HOMOLOG 1A"/>
    <property type="match status" value="1"/>
</dbReference>
<keyword evidence="3" id="KW-1185">Reference proteome</keyword>
<dbReference type="EMBL" id="JACEIK010002582">
    <property type="protein sequence ID" value="MCD9637926.1"/>
    <property type="molecule type" value="Genomic_DNA"/>
</dbReference>
<comment type="caution">
    <text evidence="2">The sequence shown here is derived from an EMBL/GenBank/DDBJ whole genome shotgun (WGS) entry which is preliminary data.</text>
</comment>